<evidence type="ECO:0000313" key="4">
    <source>
        <dbReference type="Proteomes" id="UP000265520"/>
    </source>
</evidence>
<dbReference type="Proteomes" id="UP000265520">
    <property type="component" value="Unassembled WGS sequence"/>
</dbReference>
<dbReference type="AlphaFoldDB" id="A0A392PMH8"/>
<evidence type="ECO:0000259" key="1">
    <source>
        <dbReference type="Pfam" id="PF03732"/>
    </source>
</evidence>
<feature type="domain" description="Retrotransposon Copia-like N-terminal" evidence="2">
    <location>
        <begin position="19"/>
        <end position="65"/>
    </location>
</feature>
<feature type="non-terminal residue" evidence="3">
    <location>
        <position position="185"/>
    </location>
</feature>
<evidence type="ECO:0000313" key="3">
    <source>
        <dbReference type="EMBL" id="MCI12689.1"/>
    </source>
</evidence>
<proteinExistence type="predicted"/>
<dbReference type="EMBL" id="LXQA010085165">
    <property type="protein sequence ID" value="MCI12689.1"/>
    <property type="molecule type" value="Genomic_DNA"/>
</dbReference>
<dbReference type="InterPro" id="IPR005162">
    <property type="entry name" value="Retrotrans_gag_dom"/>
</dbReference>
<feature type="domain" description="Retrotransposon gag" evidence="1">
    <location>
        <begin position="103"/>
        <end position="156"/>
    </location>
</feature>
<dbReference type="Pfam" id="PF14244">
    <property type="entry name" value="Retrotran_gag_3"/>
    <property type="match status" value="1"/>
</dbReference>
<dbReference type="PANTHER" id="PTHR37610:SF97">
    <property type="entry name" value="RETROTRANSPOSON GAG DOMAIN-CONTAINING PROTEIN"/>
    <property type="match status" value="1"/>
</dbReference>
<dbReference type="PANTHER" id="PTHR37610">
    <property type="entry name" value="CCHC-TYPE DOMAIN-CONTAINING PROTEIN"/>
    <property type="match status" value="1"/>
</dbReference>
<dbReference type="Pfam" id="PF03732">
    <property type="entry name" value="Retrotrans_gag"/>
    <property type="match status" value="1"/>
</dbReference>
<sequence>MPRAATIHQPDTDSVLYIHPSEGPNSINIIPKLTGPNYLAWSRSMKRALGAKNKLPFIDGSMEIPDSDDLNRNQWERGNYLVYSWILNSVSDPIASTIAFHDNAIDVWHDLAERFSKADRIRIASLRSSINNLKQGTKYVLDYFTEMKSLWEELNSHRSIPNCTCVHTCRCPAMQLVRLYRLEDQ</sequence>
<dbReference type="InterPro" id="IPR029472">
    <property type="entry name" value="Copia-like_N"/>
</dbReference>
<reference evidence="3 4" key="1">
    <citation type="journal article" date="2018" name="Front. Plant Sci.">
        <title>Red Clover (Trifolium pratense) and Zigzag Clover (T. medium) - A Picture of Genomic Similarities and Differences.</title>
        <authorList>
            <person name="Dluhosova J."/>
            <person name="Istvanek J."/>
            <person name="Nedelnik J."/>
            <person name="Repkova J."/>
        </authorList>
    </citation>
    <scope>NUCLEOTIDE SEQUENCE [LARGE SCALE GENOMIC DNA]</scope>
    <source>
        <strain evidence="4">cv. 10/8</strain>
        <tissue evidence="3">Leaf</tissue>
    </source>
</reference>
<keyword evidence="4" id="KW-1185">Reference proteome</keyword>
<evidence type="ECO:0000259" key="2">
    <source>
        <dbReference type="Pfam" id="PF14244"/>
    </source>
</evidence>
<protein>
    <submittedName>
        <fullName evidence="3">Integrase catalytic region</fullName>
    </submittedName>
</protein>
<comment type="caution">
    <text evidence="3">The sequence shown here is derived from an EMBL/GenBank/DDBJ whole genome shotgun (WGS) entry which is preliminary data.</text>
</comment>
<name>A0A392PMH8_9FABA</name>
<accession>A0A392PMH8</accession>
<organism evidence="3 4">
    <name type="scientific">Trifolium medium</name>
    <dbReference type="NCBI Taxonomy" id="97028"/>
    <lineage>
        <taxon>Eukaryota</taxon>
        <taxon>Viridiplantae</taxon>
        <taxon>Streptophyta</taxon>
        <taxon>Embryophyta</taxon>
        <taxon>Tracheophyta</taxon>
        <taxon>Spermatophyta</taxon>
        <taxon>Magnoliopsida</taxon>
        <taxon>eudicotyledons</taxon>
        <taxon>Gunneridae</taxon>
        <taxon>Pentapetalae</taxon>
        <taxon>rosids</taxon>
        <taxon>fabids</taxon>
        <taxon>Fabales</taxon>
        <taxon>Fabaceae</taxon>
        <taxon>Papilionoideae</taxon>
        <taxon>50 kb inversion clade</taxon>
        <taxon>NPAAA clade</taxon>
        <taxon>Hologalegina</taxon>
        <taxon>IRL clade</taxon>
        <taxon>Trifolieae</taxon>
        <taxon>Trifolium</taxon>
    </lineage>
</organism>